<reference evidence="2 3" key="2">
    <citation type="submission" date="2024-10" db="EMBL/GenBank/DDBJ databases">
        <authorList>
            <person name="Ryan C."/>
        </authorList>
    </citation>
    <scope>NUCLEOTIDE SEQUENCE [LARGE SCALE GENOMIC DNA]</scope>
</reference>
<protein>
    <submittedName>
        <fullName evidence="2">Uncharacterized protein</fullName>
    </submittedName>
</protein>
<reference evidence="3" key="1">
    <citation type="submission" date="2024-06" db="EMBL/GenBank/DDBJ databases">
        <authorList>
            <person name="Ryan C."/>
        </authorList>
    </citation>
    <scope>NUCLEOTIDE SEQUENCE [LARGE SCALE GENOMIC DNA]</scope>
</reference>
<dbReference type="PROSITE" id="PS51257">
    <property type="entry name" value="PROKAR_LIPOPROTEIN"/>
    <property type="match status" value="1"/>
</dbReference>
<evidence type="ECO:0000256" key="1">
    <source>
        <dbReference type="SAM" id="SignalP"/>
    </source>
</evidence>
<feature type="signal peptide" evidence="1">
    <location>
        <begin position="1"/>
        <end position="26"/>
    </location>
</feature>
<evidence type="ECO:0000313" key="2">
    <source>
        <dbReference type="EMBL" id="CAL4997578.1"/>
    </source>
</evidence>
<keyword evidence="1" id="KW-0732">Signal</keyword>
<keyword evidence="3" id="KW-1185">Reference proteome</keyword>
<dbReference type="Proteomes" id="UP001497457">
    <property type="component" value="Chromosome 25rd"/>
</dbReference>
<name>A0ABC9BD70_9POAL</name>
<feature type="chain" id="PRO_5044748242" evidence="1">
    <location>
        <begin position="27"/>
        <end position="99"/>
    </location>
</feature>
<evidence type="ECO:0000313" key="3">
    <source>
        <dbReference type="Proteomes" id="UP001497457"/>
    </source>
</evidence>
<accession>A0ABC9BD70</accession>
<proteinExistence type="predicted"/>
<sequence>MARIKRAIVVLLIGAILSSMSPCSLAGGCMGRDRIPLPRSPSSPPKRRRTTDCVTASFIEELCWDEMCTAECASHGHPSGNAYCKPLGNYWWDCCCPGP</sequence>
<dbReference type="AlphaFoldDB" id="A0ABC9BD70"/>
<organism evidence="2 3">
    <name type="scientific">Urochloa decumbens</name>
    <dbReference type="NCBI Taxonomy" id="240449"/>
    <lineage>
        <taxon>Eukaryota</taxon>
        <taxon>Viridiplantae</taxon>
        <taxon>Streptophyta</taxon>
        <taxon>Embryophyta</taxon>
        <taxon>Tracheophyta</taxon>
        <taxon>Spermatophyta</taxon>
        <taxon>Magnoliopsida</taxon>
        <taxon>Liliopsida</taxon>
        <taxon>Poales</taxon>
        <taxon>Poaceae</taxon>
        <taxon>PACMAD clade</taxon>
        <taxon>Panicoideae</taxon>
        <taxon>Panicodae</taxon>
        <taxon>Paniceae</taxon>
        <taxon>Melinidinae</taxon>
        <taxon>Urochloa</taxon>
    </lineage>
</organism>
<dbReference type="EMBL" id="OZ075135">
    <property type="protein sequence ID" value="CAL4997578.1"/>
    <property type="molecule type" value="Genomic_DNA"/>
</dbReference>
<gene>
    <name evidence="2" type="ORF">URODEC1_LOCUS63450</name>
</gene>